<reference evidence="1" key="1">
    <citation type="submission" date="2023-07" db="EMBL/GenBank/DDBJ databases">
        <title>Black Yeasts Isolated from many extreme environments.</title>
        <authorList>
            <person name="Coleine C."/>
            <person name="Stajich J.E."/>
            <person name="Selbmann L."/>
        </authorList>
    </citation>
    <scope>NUCLEOTIDE SEQUENCE</scope>
    <source>
        <strain evidence="1">CCFEE 5714</strain>
    </source>
</reference>
<gene>
    <name evidence="1" type="ORF">LTR37_008880</name>
</gene>
<dbReference type="EMBL" id="JAUTXU010000067">
    <property type="protein sequence ID" value="KAK3712789.1"/>
    <property type="molecule type" value="Genomic_DNA"/>
</dbReference>
<evidence type="ECO:0000313" key="1">
    <source>
        <dbReference type="EMBL" id="KAK3712789.1"/>
    </source>
</evidence>
<comment type="caution">
    <text evidence="1">The sequence shown here is derived from an EMBL/GenBank/DDBJ whole genome shotgun (WGS) entry which is preliminary data.</text>
</comment>
<accession>A0ACC3N9A8</accession>
<keyword evidence="2" id="KW-1185">Reference proteome</keyword>
<organism evidence="1 2">
    <name type="scientific">Vermiconidia calcicola</name>
    <dbReference type="NCBI Taxonomy" id="1690605"/>
    <lineage>
        <taxon>Eukaryota</taxon>
        <taxon>Fungi</taxon>
        <taxon>Dikarya</taxon>
        <taxon>Ascomycota</taxon>
        <taxon>Pezizomycotina</taxon>
        <taxon>Dothideomycetes</taxon>
        <taxon>Dothideomycetidae</taxon>
        <taxon>Mycosphaerellales</taxon>
        <taxon>Extremaceae</taxon>
        <taxon>Vermiconidia</taxon>
    </lineage>
</organism>
<protein>
    <submittedName>
        <fullName evidence="1">Uncharacterized protein</fullName>
    </submittedName>
</protein>
<name>A0ACC3N9A8_9PEZI</name>
<proteinExistence type="predicted"/>
<sequence length="288" mass="32829">MQNDRFVQGTDQELVQAILDAVCRKDFSGVQRLHQEMKANDQPIPILQMGLAARQRGDVHLLQYLLEQGDWSESDLNYIRGYADGKISSDLNRLLSQNVQHGRDFVEVLLEKGAKVQPTDLQDAVKCNDVEILELLFSRLDKRRMIERIEYETTLADPESHPGLFNEPDSKVRIIDEGGLLQIAAYYNRLEMVKYLLSVGADPNFVPFTDFSYDHREGVNGPPLYKAFQGSQPNVEVVRVLVEVGADPLMKGERGQNCVELNRRWNQGEGRDEIEKLFRERIGGDEPV</sequence>
<evidence type="ECO:0000313" key="2">
    <source>
        <dbReference type="Proteomes" id="UP001281147"/>
    </source>
</evidence>
<dbReference type="Proteomes" id="UP001281147">
    <property type="component" value="Unassembled WGS sequence"/>
</dbReference>